<dbReference type="PROSITE" id="PS50002">
    <property type="entry name" value="SH3"/>
    <property type="match status" value="1"/>
</dbReference>
<evidence type="ECO:0000259" key="7">
    <source>
        <dbReference type="PROSITE" id="PS51022"/>
    </source>
</evidence>
<accession>A0A8S3ZLJ9</accession>
<proteinExistence type="inferred from homology"/>
<keyword evidence="9" id="KW-1185">Reference proteome</keyword>
<dbReference type="SUPFAM" id="SSF50044">
    <property type="entry name" value="SH3-domain"/>
    <property type="match status" value="1"/>
</dbReference>
<dbReference type="SMART" id="SM00228">
    <property type="entry name" value="PDZ"/>
    <property type="match status" value="1"/>
</dbReference>
<name>A0A8S3ZLJ9_9EUPU</name>
<dbReference type="SMART" id="SM00072">
    <property type="entry name" value="GuKc"/>
    <property type="match status" value="1"/>
</dbReference>
<dbReference type="InterPro" id="IPR001478">
    <property type="entry name" value="PDZ"/>
</dbReference>
<dbReference type="InterPro" id="IPR036028">
    <property type="entry name" value="SH3-like_dom_sf"/>
</dbReference>
<feature type="domain" description="SH3" evidence="4">
    <location>
        <begin position="122"/>
        <end position="189"/>
    </location>
</feature>
<dbReference type="Pfam" id="PF00595">
    <property type="entry name" value="PDZ"/>
    <property type="match status" value="1"/>
</dbReference>
<evidence type="ECO:0000259" key="5">
    <source>
        <dbReference type="PROSITE" id="PS50052"/>
    </source>
</evidence>
<dbReference type="InterPro" id="IPR008145">
    <property type="entry name" value="GK/Ca_channel_bsu"/>
</dbReference>
<evidence type="ECO:0000256" key="1">
    <source>
        <dbReference type="ARBA" id="ARBA00007014"/>
    </source>
</evidence>
<dbReference type="CDD" id="cd11862">
    <property type="entry name" value="SH3_MPP"/>
    <property type="match status" value="1"/>
</dbReference>
<dbReference type="SUPFAM" id="SSF52540">
    <property type="entry name" value="P-loop containing nucleoside triphosphate hydrolases"/>
    <property type="match status" value="1"/>
</dbReference>
<evidence type="ECO:0000256" key="2">
    <source>
        <dbReference type="ARBA" id="ARBA00022443"/>
    </source>
</evidence>
<dbReference type="AlphaFoldDB" id="A0A8S3ZLJ9"/>
<organism evidence="8 9">
    <name type="scientific">Candidula unifasciata</name>
    <dbReference type="NCBI Taxonomy" id="100452"/>
    <lineage>
        <taxon>Eukaryota</taxon>
        <taxon>Metazoa</taxon>
        <taxon>Spiralia</taxon>
        <taxon>Lophotrochozoa</taxon>
        <taxon>Mollusca</taxon>
        <taxon>Gastropoda</taxon>
        <taxon>Heterobranchia</taxon>
        <taxon>Euthyneura</taxon>
        <taxon>Panpulmonata</taxon>
        <taxon>Eupulmonata</taxon>
        <taxon>Stylommatophora</taxon>
        <taxon>Helicina</taxon>
        <taxon>Helicoidea</taxon>
        <taxon>Geomitridae</taxon>
        <taxon>Candidula</taxon>
    </lineage>
</organism>
<comment type="similarity">
    <text evidence="1">Belongs to the MAGUK family.</text>
</comment>
<dbReference type="InterPro" id="IPR036034">
    <property type="entry name" value="PDZ_sf"/>
</dbReference>
<dbReference type="Gene3D" id="2.30.30.40">
    <property type="entry name" value="SH3 Domains"/>
    <property type="match status" value="1"/>
</dbReference>
<dbReference type="SMART" id="SM00326">
    <property type="entry name" value="SH3"/>
    <property type="match status" value="1"/>
</dbReference>
<dbReference type="CDD" id="cd06799">
    <property type="entry name" value="PDZ_MPP3-MPP4-MPP7-like"/>
    <property type="match status" value="1"/>
</dbReference>
<protein>
    <submittedName>
        <fullName evidence="8">Uncharacterized protein</fullName>
    </submittedName>
</protein>
<dbReference type="InterPro" id="IPR001452">
    <property type="entry name" value="SH3_domain"/>
</dbReference>
<evidence type="ECO:0000313" key="9">
    <source>
        <dbReference type="Proteomes" id="UP000678393"/>
    </source>
</evidence>
<dbReference type="PROSITE" id="PS00856">
    <property type="entry name" value="GUANYLATE_KINASE_1"/>
    <property type="match status" value="1"/>
</dbReference>
<feature type="domain" description="L27" evidence="7">
    <location>
        <begin position="1"/>
        <end position="17"/>
    </location>
</feature>
<dbReference type="Gene3D" id="2.30.42.10">
    <property type="match status" value="1"/>
</dbReference>
<reference evidence="8" key="1">
    <citation type="submission" date="2021-04" db="EMBL/GenBank/DDBJ databases">
        <authorList>
            <consortium name="Molecular Ecology Group"/>
        </authorList>
    </citation>
    <scope>NUCLEOTIDE SEQUENCE</scope>
</reference>
<feature type="domain" description="PDZ" evidence="6">
    <location>
        <begin position="34"/>
        <end position="111"/>
    </location>
</feature>
<dbReference type="PROSITE" id="PS51022">
    <property type="entry name" value="L27"/>
    <property type="match status" value="1"/>
</dbReference>
<keyword evidence="2 3" id="KW-0728">SH3 domain</keyword>
<dbReference type="InterPro" id="IPR020590">
    <property type="entry name" value="Guanylate_kinase_CS"/>
</dbReference>
<evidence type="ECO:0000259" key="6">
    <source>
        <dbReference type="PROSITE" id="PS50106"/>
    </source>
</evidence>
<gene>
    <name evidence="8" type="ORF">CUNI_LOCUS15935</name>
</gene>
<dbReference type="SUPFAM" id="SSF50156">
    <property type="entry name" value="PDZ domain-like"/>
    <property type="match status" value="1"/>
</dbReference>
<evidence type="ECO:0000259" key="4">
    <source>
        <dbReference type="PROSITE" id="PS50002"/>
    </source>
</evidence>
<comment type="caution">
    <text evidence="8">The sequence shown here is derived from an EMBL/GenBank/DDBJ whole genome shotgun (WGS) entry which is preliminary data.</text>
</comment>
<evidence type="ECO:0000256" key="3">
    <source>
        <dbReference type="PROSITE-ProRule" id="PRU00192"/>
    </source>
</evidence>
<dbReference type="Gene3D" id="3.40.50.300">
    <property type="entry name" value="P-loop containing nucleotide triphosphate hydrolases"/>
    <property type="match status" value="1"/>
</dbReference>
<dbReference type="PROSITE" id="PS50052">
    <property type="entry name" value="GUANYLATE_KINASE_2"/>
    <property type="match status" value="1"/>
</dbReference>
<evidence type="ECO:0000313" key="8">
    <source>
        <dbReference type="EMBL" id="CAG5130377.1"/>
    </source>
</evidence>
<dbReference type="InterPro" id="IPR004172">
    <property type="entry name" value="L27_dom"/>
</dbReference>
<dbReference type="PROSITE" id="PS50106">
    <property type="entry name" value="PDZ"/>
    <property type="match status" value="1"/>
</dbReference>
<dbReference type="CDD" id="cd00071">
    <property type="entry name" value="GMPK"/>
    <property type="match status" value="1"/>
</dbReference>
<dbReference type="EMBL" id="CAJHNH020004001">
    <property type="protein sequence ID" value="CAG5130377.1"/>
    <property type="molecule type" value="Genomic_DNA"/>
</dbReference>
<feature type="domain" description="Guanylate kinase-like" evidence="5">
    <location>
        <begin position="273"/>
        <end position="463"/>
    </location>
</feature>
<dbReference type="InterPro" id="IPR008144">
    <property type="entry name" value="Guanylate_kin-like_dom"/>
</dbReference>
<feature type="non-terminal residue" evidence="8">
    <location>
        <position position="1"/>
    </location>
</feature>
<dbReference type="Pfam" id="PF00625">
    <property type="entry name" value="Guanylate_kin"/>
    <property type="match status" value="1"/>
</dbReference>
<dbReference type="InterPro" id="IPR027417">
    <property type="entry name" value="P-loop_NTPase"/>
</dbReference>
<dbReference type="PANTHER" id="PTHR23122">
    <property type="entry name" value="MEMBRANE-ASSOCIATED GUANYLATE KINASE MAGUK"/>
    <property type="match status" value="1"/>
</dbReference>
<dbReference type="OrthoDB" id="439127at2759"/>
<dbReference type="InterPro" id="IPR050716">
    <property type="entry name" value="MAGUK"/>
</dbReference>
<dbReference type="Proteomes" id="UP000678393">
    <property type="component" value="Unassembled WGS sequence"/>
</dbReference>
<sequence length="478" mass="54215">ALLFSHDKVACEDYEPRIDPVPNGAGDEGTIVKIVRLIKNNEPLGATIYLNERTGCVEIARVLHGGAAHRSGLLSAGDEIHEINGEPVKGLDPDRIVEMLSEVSGSVTLKLVPCMKTNLGRRTRMKVRCLFSFDPETDEHIPCREAGLAFKMGDILEIVSDDDPTWWQARHISDVAETAPGSAGTPISAKIIPSKHYQESLEVMRRVRLREARNPPRSISPCRYSPKIPKQKRLRKTMYHIVQSGVFSDFDTDEIPTYEEVELYRPKQPLRVFRPLIFIGPPGVGRNELKRRLKASNPNHFVEVVPYTSRERRPHEEDGKEYHFLSREEMENQIIAQKFVEYGEYKGNLYGTSLDSIKSVIQQGKVCLLAPHTQALKYIRTAELRPYIIFIKAPCLERMKYTRLEKHARATSSGATPPLSPEEMKDIVEMSAKMEERYGHFFDATIVNDDLHTAVTELLTIAAKVEKDDQWVPVGWAY</sequence>